<organism evidence="2 3">
    <name type="scientific">Fusibacter ferrireducens</name>
    <dbReference type="NCBI Taxonomy" id="2785058"/>
    <lineage>
        <taxon>Bacteria</taxon>
        <taxon>Bacillati</taxon>
        <taxon>Bacillota</taxon>
        <taxon>Clostridia</taxon>
        <taxon>Eubacteriales</taxon>
        <taxon>Eubacteriales Family XII. Incertae Sedis</taxon>
        <taxon>Fusibacter</taxon>
    </lineage>
</organism>
<reference evidence="2 3" key="1">
    <citation type="submission" date="2020-11" db="EMBL/GenBank/DDBJ databases">
        <title>Fusibacter basophilias sp. nov.</title>
        <authorList>
            <person name="Qiu D."/>
        </authorList>
    </citation>
    <scope>NUCLEOTIDE SEQUENCE [LARGE SCALE GENOMIC DNA]</scope>
    <source>
        <strain evidence="2 3">Q10-2</strain>
    </source>
</reference>
<keyword evidence="1" id="KW-1133">Transmembrane helix</keyword>
<evidence type="ECO:0000313" key="3">
    <source>
        <dbReference type="Proteomes" id="UP000614200"/>
    </source>
</evidence>
<protein>
    <submittedName>
        <fullName evidence="2">Uncharacterized protein</fullName>
    </submittedName>
</protein>
<name>A0ABR9ZQ09_9FIRM</name>
<gene>
    <name evidence="2" type="ORF">ISU02_05455</name>
</gene>
<sequence>MIKRKHFKLLGILFGAGALLNLFNTIIIRVMLLKSTGWGVKESNILYGFDICLSLILLTCIVLFFIRKKSKI</sequence>
<comment type="caution">
    <text evidence="2">The sequence shown here is derived from an EMBL/GenBank/DDBJ whole genome shotgun (WGS) entry which is preliminary data.</text>
</comment>
<evidence type="ECO:0000313" key="2">
    <source>
        <dbReference type="EMBL" id="MBF4692552.1"/>
    </source>
</evidence>
<keyword evidence="1" id="KW-0812">Transmembrane</keyword>
<feature type="transmembrane region" description="Helical" evidence="1">
    <location>
        <begin position="45"/>
        <end position="66"/>
    </location>
</feature>
<proteinExistence type="predicted"/>
<keyword evidence="1" id="KW-0472">Membrane</keyword>
<dbReference type="Proteomes" id="UP000614200">
    <property type="component" value="Unassembled WGS sequence"/>
</dbReference>
<dbReference type="RefSeq" id="WP_194700796.1">
    <property type="nucleotide sequence ID" value="NZ_JADKNH010000003.1"/>
</dbReference>
<evidence type="ECO:0000256" key="1">
    <source>
        <dbReference type="SAM" id="Phobius"/>
    </source>
</evidence>
<dbReference type="EMBL" id="JADKNH010000003">
    <property type="protein sequence ID" value="MBF4692552.1"/>
    <property type="molecule type" value="Genomic_DNA"/>
</dbReference>
<feature type="transmembrane region" description="Helical" evidence="1">
    <location>
        <begin position="12"/>
        <end position="33"/>
    </location>
</feature>
<keyword evidence="3" id="KW-1185">Reference proteome</keyword>
<accession>A0ABR9ZQ09</accession>